<sequence>MIRFFCVCSSLTPYYNEHVLLSIKEIEEVNEDRVSTLFYLQKFTQMKG</sequence>
<dbReference type="Gramene" id="TuG1812G0700001869.01.T02">
    <property type="protein sequence ID" value="TuG1812G0700001869.01.T02"/>
    <property type="gene ID" value="TuG1812G0700001869.01"/>
</dbReference>
<protein>
    <submittedName>
        <fullName evidence="1">Uncharacterized protein</fullName>
    </submittedName>
</protein>
<reference evidence="2" key="1">
    <citation type="journal article" date="2013" name="Nature">
        <title>Draft genome of the wheat A-genome progenitor Triticum urartu.</title>
        <authorList>
            <person name="Ling H.Q."/>
            <person name="Zhao S."/>
            <person name="Liu D."/>
            <person name="Wang J."/>
            <person name="Sun H."/>
            <person name="Zhang C."/>
            <person name="Fan H."/>
            <person name="Li D."/>
            <person name="Dong L."/>
            <person name="Tao Y."/>
            <person name="Gao C."/>
            <person name="Wu H."/>
            <person name="Li Y."/>
            <person name="Cui Y."/>
            <person name="Guo X."/>
            <person name="Zheng S."/>
            <person name="Wang B."/>
            <person name="Yu K."/>
            <person name="Liang Q."/>
            <person name="Yang W."/>
            <person name="Lou X."/>
            <person name="Chen J."/>
            <person name="Feng M."/>
            <person name="Jian J."/>
            <person name="Zhang X."/>
            <person name="Luo G."/>
            <person name="Jiang Y."/>
            <person name="Liu J."/>
            <person name="Wang Z."/>
            <person name="Sha Y."/>
            <person name="Zhang B."/>
            <person name="Wu H."/>
            <person name="Tang D."/>
            <person name="Shen Q."/>
            <person name="Xue P."/>
            <person name="Zou S."/>
            <person name="Wang X."/>
            <person name="Liu X."/>
            <person name="Wang F."/>
            <person name="Yang Y."/>
            <person name="An X."/>
            <person name="Dong Z."/>
            <person name="Zhang K."/>
            <person name="Zhang X."/>
            <person name="Luo M.C."/>
            <person name="Dvorak J."/>
            <person name="Tong Y."/>
            <person name="Wang J."/>
            <person name="Yang H."/>
            <person name="Li Z."/>
            <person name="Wang D."/>
            <person name="Zhang A."/>
            <person name="Wang J."/>
        </authorList>
    </citation>
    <scope>NUCLEOTIDE SEQUENCE</scope>
    <source>
        <strain evidence="2">cv. G1812</strain>
    </source>
</reference>
<organism evidence="1 2">
    <name type="scientific">Triticum urartu</name>
    <name type="common">Red wild einkorn</name>
    <name type="synonym">Crithodium urartu</name>
    <dbReference type="NCBI Taxonomy" id="4572"/>
    <lineage>
        <taxon>Eukaryota</taxon>
        <taxon>Viridiplantae</taxon>
        <taxon>Streptophyta</taxon>
        <taxon>Embryophyta</taxon>
        <taxon>Tracheophyta</taxon>
        <taxon>Spermatophyta</taxon>
        <taxon>Magnoliopsida</taxon>
        <taxon>Liliopsida</taxon>
        <taxon>Poales</taxon>
        <taxon>Poaceae</taxon>
        <taxon>BOP clade</taxon>
        <taxon>Pooideae</taxon>
        <taxon>Triticodae</taxon>
        <taxon>Triticeae</taxon>
        <taxon>Triticinae</taxon>
        <taxon>Triticum</taxon>
    </lineage>
</organism>
<reference evidence="1" key="2">
    <citation type="submission" date="2018-03" db="EMBL/GenBank/DDBJ databases">
        <title>The Triticum urartu genome reveals the dynamic nature of wheat genome evolution.</title>
        <authorList>
            <person name="Ling H."/>
            <person name="Ma B."/>
            <person name="Shi X."/>
            <person name="Liu H."/>
            <person name="Dong L."/>
            <person name="Sun H."/>
            <person name="Cao Y."/>
            <person name="Gao Q."/>
            <person name="Zheng S."/>
            <person name="Li Y."/>
            <person name="Yu Y."/>
            <person name="Du H."/>
            <person name="Qi M."/>
            <person name="Li Y."/>
            <person name="Yu H."/>
            <person name="Cui Y."/>
            <person name="Wang N."/>
            <person name="Chen C."/>
            <person name="Wu H."/>
            <person name="Zhao Y."/>
            <person name="Zhang J."/>
            <person name="Li Y."/>
            <person name="Zhou W."/>
            <person name="Zhang B."/>
            <person name="Hu W."/>
            <person name="Eijk M."/>
            <person name="Tang J."/>
            <person name="Witsenboer H."/>
            <person name="Zhao S."/>
            <person name="Li Z."/>
            <person name="Zhang A."/>
            <person name="Wang D."/>
            <person name="Liang C."/>
        </authorList>
    </citation>
    <scope>NUCLEOTIDE SEQUENCE [LARGE SCALE GENOMIC DNA]</scope>
    <source>
        <strain evidence="1">cv. G1812</strain>
    </source>
</reference>
<reference evidence="1" key="3">
    <citation type="submission" date="2022-06" db="UniProtKB">
        <authorList>
            <consortium name="EnsemblPlants"/>
        </authorList>
    </citation>
    <scope>IDENTIFICATION</scope>
</reference>
<dbReference type="EnsemblPlants" id="TuG1812G0700001869.01.T02">
    <property type="protein sequence ID" value="TuG1812G0700001869.01.T02"/>
    <property type="gene ID" value="TuG1812G0700001869.01"/>
</dbReference>
<keyword evidence="2" id="KW-1185">Reference proteome</keyword>
<dbReference type="AlphaFoldDB" id="A0A8R7R0D4"/>
<evidence type="ECO:0000313" key="1">
    <source>
        <dbReference type="EnsemblPlants" id="TuG1812G0700001869.01.T02"/>
    </source>
</evidence>
<accession>A0A8R7R0D4</accession>
<dbReference type="Proteomes" id="UP000015106">
    <property type="component" value="Chromosome 7"/>
</dbReference>
<evidence type="ECO:0000313" key="2">
    <source>
        <dbReference type="Proteomes" id="UP000015106"/>
    </source>
</evidence>
<name>A0A8R7R0D4_TRIUA</name>
<proteinExistence type="predicted"/>